<comment type="similarity">
    <text evidence="2 3">Belongs to the small heat shock protein (HSP20) family.</text>
</comment>
<evidence type="ECO:0000256" key="1">
    <source>
        <dbReference type="ARBA" id="ARBA00023016"/>
    </source>
</evidence>
<gene>
    <name evidence="5" type="ORF">Agub_g8375</name>
</gene>
<sequence>MAPPAVFADPFFNEVDRAMNRVISNDYVGAATYSPLIGSRSSKVPTPSDVFPMDIVETDFAYELRADTPGLAPEDLQVMLHEGLLTVSGVRKVSNHMMDASGKMWRNERSSYSFSRAFALPMNVNADKISAFIDRGVLTVTVPKKNPSLFVKPEHQQRIAVRGA</sequence>
<name>A0AAD3DRJ8_9CHLO</name>
<reference evidence="5 6" key="1">
    <citation type="journal article" date="2021" name="Sci. Rep.">
        <title>Genome sequencing of the multicellular alga Astrephomene provides insights into convergent evolution of germ-soma differentiation.</title>
        <authorList>
            <person name="Yamashita S."/>
            <person name="Yamamoto K."/>
            <person name="Matsuzaki R."/>
            <person name="Suzuki S."/>
            <person name="Yamaguchi H."/>
            <person name="Hirooka S."/>
            <person name="Minakuchi Y."/>
            <person name="Miyagishima S."/>
            <person name="Kawachi M."/>
            <person name="Toyoda A."/>
            <person name="Nozaki H."/>
        </authorList>
    </citation>
    <scope>NUCLEOTIDE SEQUENCE [LARGE SCALE GENOMIC DNA]</scope>
    <source>
        <strain evidence="5 6">NIES-4017</strain>
    </source>
</reference>
<evidence type="ECO:0000313" key="6">
    <source>
        <dbReference type="Proteomes" id="UP001054857"/>
    </source>
</evidence>
<evidence type="ECO:0000259" key="4">
    <source>
        <dbReference type="PROSITE" id="PS01031"/>
    </source>
</evidence>
<dbReference type="AlphaFoldDB" id="A0AAD3DRJ8"/>
<dbReference type="InterPro" id="IPR002068">
    <property type="entry name" value="A-crystallin/Hsp20_dom"/>
</dbReference>
<dbReference type="InterPro" id="IPR008978">
    <property type="entry name" value="HSP20-like_chaperone"/>
</dbReference>
<dbReference type="InterPro" id="IPR031107">
    <property type="entry name" value="Small_HSP"/>
</dbReference>
<dbReference type="Gene3D" id="2.60.40.790">
    <property type="match status" value="1"/>
</dbReference>
<evidence type="ECO:0000256" key="3">
    <source>
        <dbReference type="RuleBase" id="RU003616"/>
    </source>
</evidence>
<accession>A0AAD3DRJ8</accession>
<organism evidence="5 6">
    <name type="scientific">Astrephomene gubernaculifera</name>
    <dbReference type="NCBI Taxonomy" id="47775"/>
    <lineage>
        <taxon>Eukaryota</taxon>
        <taxon>Viridiplantae</taxon>
        <taxon>Chlorophyta</taxon>
        <taxon>core chlorophytes</taxon>
        <taxon>Chlorophyceae</taxon>
        <taxon>CS clade</taxon>
        <taxon>Chlamydomonadales</taxon>
        <taxon>Astrephomenaceae</taxon>
        <taxon>Astrephomene</taxon>
    </lineage>
</organism>
<dbReference type="Pfam" id="PF00011">
    <property type="entry name" value="HSP20"/>
    <property type="match status" value="1"/>
</dbReference>
<dbReference type="Proteomes" id="UP001054857">
    <property type="component" value="Unassembled WGS sequence"/>
</dbReference>
<keyword evidence="1" id="KW-0346">Stress response</keyword>
<dbReference type="CDD" id="cd06464">
    <property type="entry name" value="ACD_sHsps-like"/>
    <property type="match status" value="1"/>
</dbReference>
<keyword evidence="6" id="KW-1185">Reference proteome</keyword>
<proteinExistence type="inferred from homology"/>
<comment type="caution">
    <text evidence="5">The sequence shown here is derived from an EMBL/GenBank/DDBJ whole genome shotgun (WGS) entry which is preliminary data.</text>
</comment>
<dbReference type="EMBL" id="BMAR01000015">
    <property type="protein sequence ID" value="GFR46750.1"/>
    <property type="molecule type" value="Genomic_DNA"/>
</dbReference>
<dbReference type="PANTHER" id="PTHR11527">
    <property type="entry name" value="HEAT-SHOCK PROTEIN 20 FAMILY MEMBER"/>
    <property type="match status" value="1"/>
</dbReference>
<protein>
    <recommendedName>
        <fullName evidence="4">SHSP domain-containing protein</fullName>
    </recommendedName>
</protein>
<evidence type="ECO:0000313" key="5">
    <source>
        <dbReference type="EMBL" id="GFR46750.1"/>
    </source>
</evidence>
<dbReference type="SUPFAM" id="SSF49764">
    <property type="entry name" value="HSP20-like chaperones"/>
    <property type="match status" value="1"/>
</dbReference>
<dbReference type="PROSITE" id="PS01031">
    <property type="entry name" value="SHSP"/>
    <property type="match status" value="1"/>
</dbReference>
<evidence type="ECO:0000256" key="2">
    <source>
        <dbReference type="PROSITE-ProRule" id="PRU00285"/>
    </source>
</evidence>
<feature type="domain" description="SHSP" evidence="4">
    <location>
        <begin position="44"/>
        <end position="162"/>
    </location>
</feature>